<organism evidence="1 2">
    <name type="scientific">Vespula squamosa</name>
    <name type="common">Southern yellow jacket</name>
    <name type="synonym">Wasp</name>
    <dbReference type="NCBI Taxonomy" id="30214"/>
    <lineage>
        <taxon>Eukaryota</taxon>
        <taxon>Metazoa</taxon>
        <taxon>Ecdysozoa</taxon>
        <taxon>Arthropoda</taxon>
        <taxon>Hexapoda</taxon>
        <taxon>Insecta</taxon>
        <taxon>Pterygota</taxon>
        <taxon>Neoptera</taxon>
        <taxon>Endopterygota</taxon>
        <taxon>Hymenoptera</taxon>
        <taxon>Apocrita</taxon>
        <taxon>Aculeata</taxon>
        <taxon>Vespoidea</taxon>
        <taxon>Vespidae</taxon>
        <taxon>Vespinae</taxon>
        <taxon>Vespula</taxon>
    </lineage>
</organism>
<proteinExistence type="predicted"/>
<keyword evidence="2" id="KW-1185">Reference proteome</keyword>
<dbReference type="Proteomes" id="UP001607302">
    <property type="component" value="Unassembled WGS sequence"/>
</dbReference>
<accession>A0ABD2A8K1</accession>
<protein>
    <submittedName>
        <fullName evidence="1">Meiotically up-regulated protein 71 protein</fullName>
    </submittedName>
</protein>
<sequence>MNECKLYDNWYQYLNADIYHMRCNALDSPPGRVLGQYDSDCSVGNSDPFAIVLLIYKDHGVSKN</sequence>
<reference evidence="1 2" key="1">
    <citation type="journal article" date="2024" name="Ann. Entomol. Soc. Am.">
        <title>Genomic analyses of the southern and eastern yellowjacket wasps (Hymenoptera: Vespidae) reveal evolutionary signatures of social life.</title>
        <authorList>
            <person name="Catto M.A."/>
            <person name="Caine P.B."/>
            <person name="Orr S.E."/>
            <person name="Hunt B.G."/>
            <person name="Goodisman M.A.D."/>
        </authorList>
    </citation>
    <scope>NUCLEOTIDE SEQUENCE [LARGE SCALE GENOMIC DNA]</scope>
    <source>
        <strain evidence="1">233</strain>
        <tissue evidence="1">Head and thorax</tissue>
    </source>
</reference>
<evidence type="ECO:0000313" key="1">
    <source>
        <dbReference type="EMBL" id="KAL2716958.1"/>
    </source>
</evidence>
<name>A0ABD2A8K1_VESSQ</name>
<evidence type="ECO:0000313" key="2">
    <source>
        <dbReference type="Proteomes" id="UP001607302"/>
    </source>
</evidence>
<gene>
    <name evidence="1" type="ORF">V1478_012658</name>
</gene>
<dbReference type="AlphaFoldDB" id="A0ABD2A8K1"/>
<dbReference type="EMBL" id="JAUDFV010000153">
    <property type="protein sequence ID" value="KAL2716958.1"/>
    <property type="molecule type" value="Genomic_DNA"/>
</dbReference>
<comment type="caution">
    <text evidence="1">The sequence shown here is derived from an EMBL/GenBank/DDBJ whole genome shotgun (WGS) entry which is preliminary data.</text>
</comment>